<evidence type="ECO:0000256" key="5">
    <source>
        <dbReference type="SAM" id="Phobius"/>
    </source>
</evidence>
<keyword evidence="4 7" id="KW-0808">Transferase</keyword>
<reference evidence="7 8" key="1">
    <citation type="submission" date="2018-06" db="EMBL/GenBank/DDBJ databases">
        <title>Comparative genomics of Brasilonema spp. strains.</title>
        <authorList>
            <person name="Alvarenga D.O."/>
            <person name="Fiore M.F."/>
            <person name="Varani A.M."/>
        </authorList>
    </citation>
    <scope>NUCLEOTIDE SEQUENCE [LARGE SCALE GENOMIC DNA]</scope>
    <source>
        <strain evidence="7 8">CENA114</strain>
    </source>
</reference>
<dbReference type="Gene3D" id="3.90.550.10">
    <property type="entry name" value="Spore Coat Polysaccharide Biosynthesis Protein SpsA, Chain A"/>
    <property type="match status" value="1"/>
</dbReference>
<dbReference type="AlphaFoldDB" id="A0A856MB83"/>
<comment type="similarity">
    <text evidence="2">Belongs to the glycosyltransferase 2 family.</text>
</comment>
<keyword evidence="3" id="KW-0328">Glycosyltransferase</keyword>
<keyword evidence="8" id="KW-1185">Reference proteome</keyword>
<evidence type="ECO:0000256" key="2">
    <source>
        <dbReference type="ARBA" id="ARBA00006739"/>
    </source>
</evidence>
<keyword evidence="5" id="KW-1133">Transmembrane helix</keyword>
<dbReference type="GO" id="GO:0016757">
    <property type="term" value="F:glycosyltransferase activity"/>
    <property type="evidence" value="ECO:0007669"/>
    <property type="project" value="UniProtKB-KW"/>
</dbReference>
<protein>
    <submittedName>
        <fullName evidence="7">Glycosyltransferase family 2 protein</fullName>
    </submittedName>
</protein>
<gene>
    <name evidence="7" type="ORF">DP114_02695</name>
</gene>
<evidence type="ECO:0000313" key="8">
    <source>
        <dbReference type="Proteomes" id="UP000503129"/>
    </source>
</evidence>
<dbReference type="Proteomes" id="UP000503129">
    <property type="component" value="Chromosome"/>
</dbReference>
<dbReference type="KEGG" id="bsen:DP114_02695"/>
<keyword evidence="5" id="KW-0812">Transmembrane</keyword>
<feature type="domain" description="Glycosyltransferase 2-like" evidence="6">
    <location>
        <begin position="6"/>
        <end position="131"/>
    </location>
</feature>
<dbReference type="Pfam" id="PF00535">
    <property type="entry name" value="Glycos_transf_2"/>
    <property type="match status" value="1"/>
</dbReference>
<dbReference type="PANTHER" id="PTHR43179:SF12">
    <property type="entry name" value="GALACTOFURANOSYLTRANSFERASE GLFT2"/>
    <property type="match status" value="1"/>
</dbReference>
<feature type="transmembrane region" description="Helical" evidence="5">
    <location>
        <begin position="254"/>
        <end position="276"/>
    </location>
</feature>
<evidence type="ECO:0000256" key="4">
    <source>
        <dbReference type="ARBA" id="ARBA00022679"/>
    </source>
</evidence>
<proteinExistence type="inferred from homology"/>
<evidence type="ECO:0000256" key="3">
    <source>
        <dbReference type="ARBA" id="ARBA00022676"/>
    </source>
</evidence>
<dbReference type="InterPro" id="IPR001173">
    <property type="entry name" value="Glyco_trans_2-like"/>
</dbReference>
<keyword evidence="5" id="KW-0472">Membrane</keyword>
<dbReference type="SUPFAM" id="SSF53448">
    <property type="entry name" value="Nucleotide-diphospho-sugar transferases"/>
    <property type="match status" value="1"/>
</dbReference>
<dbReference type="PANTHER" id="PTHR43179">
    <property type="entry name" value="RHAMNOSYLTRANSFERASE WBBL"/>
    <property type="match status" value="1"/>
</dbReference>
<name>A0A856MB83_9CYAN</name>
<organism evidence="7 8">
    <name type="scientific">Brasilonema sennae CENA114</name>
    <dbReference type="NCBI Taxonomy" id="415709"/>
    <lineage>
        <taxon>Bacteria</taxon>
        <taxon>Bacillati</taxon>
        <taxon>Cyanobacteriota</taxon>
        <taxon>Cyanophyceae</taxon>
        <taxon>Nostocales</taxon>
        <taxon>Scytonemataceae</taxon>
        <taxon>Brasilonema</taxon>
        <taxon>Bromeliae group (in: Brasilonema)</taxon>
    </lineage>
</organism>
<dbReference type="EMBL" id="CP030118">
    <property type="protein sequence ID" value="QDL06961.1"/>
    <property type="molecule type" value="Genomic_DNA"/>
</dbReference>
<dbReference type="InterPro" id="IPR029044">
    <property type="entry name" value="Nucleotide-diphossugar_trans"/>
</dbReference>
<evidence type="ECO:0000313" key="7">
    <source>
        <dbReference type="EMBL" id="QDL06961.1"/>
    </source>
</evidence>
<evidence type="ECO:0000259" key="6">
    <source>
        <dbReference type="Pfam" id="PF00535"/>
    </source>
</evidence>
<sequence length="278" mass="32030">MIYFLVVNYYSTNLITKLISSLPSYDSYDYKVVIVNNSPDDNSIYNLKNESVVIFNAESNLGFGGGCNFGLKWIYTQDSQGIVWIINPDAYFVENTIEKVPLFFETHPNISLLGTIVHTTTGEVWFAGGRFILSTGAIVTQDLLTNTDTDYVVCDWITGCSLIVNLRNFDDCPQFDPAYFLYYEDFDFCRRYANQGHLIAVTKQFGVIHQPSSITNRYVFRKIKNSTYGYLLSLDRYTNQWIVKIRLLRLISHALVLMFVKPQVAFGKFAGLLMYWRR</sequence>
<evidence type="ECO:0000256" key="1">
    <source>
        <dbReference type="ARBA" id="ARBA00004776"/>
    </source>
</evidence>
<comment type="pathway">
    <text evidence="1">Cell wall biogenesis; cell wall polysaccharide biosynthesis.</text>
</comment>
<accession>A0A856MB83</accession>
<dbReference type="RefSeq" id="WP_171975373.1">
    <property type="nucleotide sequence ID" value="NZ_CAWOXK010000001.1"/>
</dbReference>